<feature type="compositionally biased region" description="Polar residues" evidence="1">
    <location>
        <begin position="218"/>
        <end position="231"/>
    </location>
</feature>
<sequence length="260" mass="29686">MAPPVEITEQLLELEVLRCSKHIKDKRQSFQYLGCPLAFLLWPELPLLAENDKRSDKLELTQHSDEIYEMCDICGQCFDSKYLPEDRVEMDVLISGEGTSKETHHLGRVGSEATDDSEEEMCAHDTREENEPQQIYCLVNELSDMVLIACSENGNVEDTEDNFGSEGETNDLLDEPTSEIEQCVFTENENQENTEESKEINGIDNIESSSNRTKDLIFNNQTTQLKSMPNNEKTDQLRNGDYNSGEDETYKKSCFNTKIK</sequence>
<dbReference type="EMBL" id="GEBQ01025468">
    <property type="protein sequence ID" value="JAT14509.1"/>
    <property type="molecule type" value="Transcribed_RNA"/>
</dbReference>
<proteinExistence type="predicted"/>
<evidence type="ECO:0000313" key="2">
    <source>
        <dbReference type="EMBL" id="JAT14509.1"/>
    </source>
</evidence>
<protein>
    <submittedName>
        <fullName evidence="2">Uncharacterized protein</fullName>
    </submittedName>
</protein>
<feature type="region of interest" description="Disordered" evidence="1">
    <location>
        <begin position="188"/>
        <end position="260"/>
    </location>
</feature>
<accession>A0A1B6KST3</accession>
<reference evidence="2" key="1">
    <citation type="submission" date="2015-11" db="EMBL/GenBank/DDBJ databases">
        <title>De novo transcriptome assembly of four potential Pierce s Disease insect vectors from Arizona vineyards.</title>
        <authorList>
            <person name="Tassone E.E."/>
        </authorList>
    </citation>
    <scope>NUCLEOTIDE SEQUENCE</scope>
</reference>
<evidence type="ECO:0000256" key="1">
    <source>
        <dbReference type="SAM" id="MobiDB-lite"/>
    </source>
</evidence>
<gene>
    <name evidence="2" type="ORF">g.49733</name>
</gene>
<dbReference type="AlphaFoldDB" id="A0A1B6KST3"/>
<name>A0A1B6KST3_9HEMI</name>
<organism evidence="2">
    <name type="scientific">Graphocephala atropunctata</name>
    <dbReference type="NCBI Taxonomy" id="36148"/>
    <lineage>
        <taxon>Eukaryota</taxon>
        <taxon>Metazoa</taxon>
        <taxon>Ecdysozoa</taxon>
        <taxon>Arthropoda</taxon>
        <taxon>Hexapoda</taxon>
        <taxon>Insecta</taxon>
        <taxon>Pterygota</taxon>
        <taxon>Neoptera</taxon>
        <taxon>Paraneoptera</taxon>
        <taxon>Hemiptera</taxon>
        <taxon>Auchenorrhyncha</taxon>
        <taxon>Membracoidea</taxon>
        <taxon>Cicadellidae</taxon>
        <taxon>Cicadellinae</taxon>
        <taxon>Cicadellini</taxon>
        <taxon>Graphocephala</taxon>
    </lineage>
</organism>
<feature type="non-terminal residue" evidence="2">
    <location>
        <position position="260"/>
    </location>
</feature>